<dbReference type="GO" id="GO:0055085">
    <property type="term" value="P:transmembrane transport"/>
    <property type="evidence" value="ECO:0007669"/>
    <property type="project" value="InterPro"/>
</dbReference>
<gene>
    <name evidence="9" type="ORF">D3M95_00335</name>
</gene>
<keyword evidence="7 8" id="KW-0472">Membrane</keyword>
<feature type="transmembrane region" description="Helical" evidence="8">
    <location>
        <begin position="155"/>
        <end position="180"/>
    </location>
</feature>
<feature type="transmembrane region" description="Helical" evidence="8">
    <location>
        <begin position="232"/>
        <end position="255"/>
    </location>
</feature>
<name>A0A418Q9N5_9CORY</name>
<reference evidence="9 10" key="1">
    <citation type="submission" date="2018-09" db="EMBL/GenBank/DDBJ databases">
        <title>Optimization and identification of Corynebacterium falsenii FN1-14 from fish paste.</title>
        <authorList>
            <person name="Daroonpunt R."/>
            <person name="Tanasupawat S."/>
        </authorList>
    </citation>
    <scope>NUCLEOTIDE SEQUENCE [LARGE SCALE GENOMIC DNA]</scope>
    <source>
        <strain evidence="9 10">FN1-14</strain>
    </source>
</reference>
<dbReference type="EMBL" id="QXJK01000001">
    <property type="protein sequence ID" value="RIX36698.1"/>
    <property type="molecule type" value="Genomic_DNA"/>
</dbReference>
<comment type="similarity">
    <text evidence="2">Belongs to the auxin efflux carrier (TC 2.A.69) family.</text>
</comment>
<feature type="transmembrane region" description="Helical" evidence="8">
    <location>
        <begin position="123"/>
        <end position="143"/>
    </location>
</feature>
<accession>A0A418Q9N5</accession>
<keyword evidence="10" id="KW-1185">Reference proteome</keyword>
<feature type="transmembrane region" description="Helical" evidence="8">
    <location>
        <begin position="261"/>
        <end position="281"/>
    </location>
</feature>
<evidence type="ECO:0000256" key="5">
    <source>
        <dbReference type="ARBA" id="ARBA00022692"/>
    </source>
</evidence>
<evidence type="ECO:0000256" key="1">
    <source>
        <dbReference type="ARBA" id="ARBA00004651"/>
    </source>
</evidence>
<keyword evidence="3" id="KW-0813">Transport</keyword>
<dbReference type="Proteomes" id="UP000285278">
    <property type="component" value="Unassembled WGS sequence"/>
</dbReference>
<keyword evidence="6 8" id="KW-1133">Transmembrane helix</keyword>
<evidence type="ECO:0000256" key="7">
    <source>
        <dbReference type="ARBA" id="ARBA00023136"/>
    </source>
</evidence>
<evidence type="ECO:0000256" key="6">
    <source>
        <dbReference type="ARBA" id="ARBA00022989"/>
    </source>
</evidence>
<dbReference type="Gene3D" id="1.20.1530.20">
    <property type="match status" value="1"/>
</dbReference>
<evidence type="ECO:0000256" key="8">
    <source>
        <dbReference type="SAM" id="Phobius"/>
    </source>
</evidence>
<evidence type="ECO:0000256" key="4">
    <source>
        <dbReference type="ARBA" id="ARBA00022475"/>
    </source>
</evidence>
<feature type="transmembrane region" description="Helical" evidence="8">
    <location>
        <begin position="293"/>
        <end position="313"/>
    </location>
</feature>
<dbReference type="RefSeq" id="WP_119664062.1">
    <property type="nucleotide sequence ID" value="NZ_QXJK01000001.1"/>
</dbReference>
<feature type="transmembrane region" description="Helical" evidence="8">
    <location>
        <begin position="192"/>
        <end position="212"/>
    </location>
</feature>
<dbReference type="Pfam" id="PF03547">
    <property type="entry name" value="Mem_trans"/>
    <property type="match status" value="1"/>
</dbReference>
<dbReference type="GO" id="GO:0005886">
    <property type="term" value="C:plasma membrane"/>
    <property type="evidence" value="ECO:0007669"/>
    <property type="project" value="UniProtKB-SubCell"/>
</dbReference>
<dbReference type="PANTHER" id="PTHR36838">
    <property type="entry name" value="AUXIN EFFLUX CARRIER FAMILY PROTEIN"/>
    <property type="match status" value="1"/>
</dbReference>
<dbReference type="InterPro" id="IPR038770">
    <property type="entry name" value="Na+/solute_symporter_sf"/>
</dbReference>
<feature type="transmembrane region" description="Helical" evidence="8">
    <location>
        <begin position="61"/>
        <end position="86"/>
    </location>
</feature>
<dbReference type="AlphaFoldDB" id="A0A418Q9N5"/>
<evidence type="ECO:0000256" key="3">
    <source>
        <dbReference type="ARBA" id="ARBA00022448"/>
    </source>
</evidence>
<dbReference type="PANTHER" id="PTHR36838:SF3">
    <property type="entry name" value="TRANSPORTER AUXIN EFFLUX CARRIER EC FAMILY"/>
    <property type="match status" value="1"/>
</dbReference>
<keyword evidence="5 8" id="KW-0812">Transmembrane</keyword>
<evidence type="ECO:0000256" key="2">
    <source>
        <dbReference type="ARBA" id="ARBA00010145"/>
    </source>
</evidence>
<proteinExistence type="inferred from homology"/>
<protein>
    <submittedName>
        <fullName evidence="9">AEC family transporter</fullName>
    </submittedName>
</protein>
<keyword evidence="4" id="KW-1003">Cell membrane</keyword>
<organism evidence="9 10">
    <name type="scientific">Corynebacterium falsenii</name>
    <dbReference type="NCBI Taxonomy" id="108486"/>
    <lineage>
        <taxon>Bacteria</taxon>
        <taxon>Bacillati</taxon>
        <taxon>Actinomycetota</taxon>
        <taxon>Actinomycetes</taxon>
        <taxon>Mycobacteriales</taxon>
        <taxon>Corynebacteriaceae</taxon>
        <taxon>Corynebacterium</taxon>
    </lineage>
</organism>
<dbReference type="OrthoDB" id="5405318at2"/>
<evidence type="ECO:0000313" key="10">
    <source>
        <dbReference type="Proteomes" id="UP000285278"/>
    </source>
</evidence>
<feature type="transmembrane region" description="Helical" evidence="8">
    <location>
        <begin position="30"/>
        <end position="49"/>
    </location>
</feature>
<evidence type="ECO:0000313" key="9">
    <source>
        <dbReference type="EMBL" id="RIX36698.1"/>
    </source>
</evidence>
<sequence length="314" mass="33407">MVNVLTGFSVVTLIIALGFAVGRSKVLGPNAVYTLNMFVFWIALPATLIKFMSETDIAQLFGVNLAVVALSTLGAGLLGFVGYRYIAHRSTPDSLIAMLACSYCNGSNLGIPLAAHLLKDPTLTLPVILFQVGFYGPMTVMLLDMQTGTKARAHFIRDIILTIIRNPLILGAGAGIGISLLQHNTQWRVPGIVAEPVGIIADATVGCALIAFGMSMAEVRVLQRGRSPRRSVWAASFVKAVVHPLIALAIGYFLFDASTQLLLTIAVVAALPTGQNVFTYAQRFNVNKVLARDTAVVSTALSLPVMAALVLLLT</sequence>
<comment type="caution">
    <text evidence="9">The sequence shown here is derived from an EMBL/GenBank/DDBJ whole genome shotgun (WGS) entry which is preliminary data.</text>
</comment>
<comment type="subcellular location">
    <subcellularLocation>
        <location evidence="1">Cell membrane</location>
        <topology evidence="1">Multi-pass membrane protein</topology>
    </subcellularLocation>
</comment>
<dbReference type="InterPro" id="IPR004776">
    <property type="entry name" value="Mem_transp_PIN-like"/>
</dbReference>
<dbReference type="STRING" id="1451189.CFAL_08645"/>